<proteinExistence type="predicted"/>
<evidence type="ECO:0000313" key="1">
    <source>
        <dbReference type="EMBL" id="MVW75552.1"/>
    </source>
</evidence>
<dbReference type="EMBL" id="WKJZ01000001">
    <property type="protein sequence ID" value="MVW75552.1"/>
    <property type="molecule type" value="Genomic_DNA"/>
</dbReference>
<dbReference type="Proteomes" id="UP000429555">
    <property type="component" value="Unassembled WGS sequence"/>
</dbReference>
<evidence type="ECO:0000313" key="2">
    <source>
        <dbReference type="Proteomes" id="UP000429555"/>
    </source>
</evidence>
<accession>A0A6I4KXP0</accession>
<comment type="caution">
    <text evidence="1">The sequence shown here is derived from an EMBL/GenBank/DDBJ whole genome shotgun (WGS) entry which is preliminary data.</text>
</comment>
<keyword evidence="2" id="KW-1185">Reference proteome</keyword>
<dbReference type="RefSeq" id="WP_160344786.1">
    <property type="nucleotide sequence ID" value="NZ_WKJZ01000001.1"/>
</dbReference>
<gene>
    <name evidence="1" type="ORF">GJV18_09505</name>
</gene>
<reference evidence="1 2" key="1">
    <citation type="submission" date="2019-11" db="EMBL/GenBank/DDBJ databases">
        <title>Pseudomonas flavidum sp. nov., isolated from Baiyang Lake.</title>
        <authorList>
            <person name="Zhao Y."/>
        </authorList>
    </citation>
    <scope>NUCLEOTIDE SEQUENCE [LARGE SCALE GENOMIC DNA]</scope>
    <source>
        <strain evidence="2">R-22-3 w-18</strain>
    </source>
</reference>
<dbReference type="AlphaFoldDB" id="A0A6I4KXP0"/>
<sequence length="69" mass="7644">MAGLLKFAGVLTLAKVICAIEKISRWSSGILPNQEVFIRNFLGGIFAWLIYDHMLSRAAEADLHRGSLL</sequence>
<protein>
    <submittedName>
        <fullName evidence="1">Uncharacterized protein</fullName>
    </submittedName>
</protein>
<organism evidence="1 2">
    <name type="scientific">Pseudomonas xionganensis</name>
    <dbReference type="NCBI Taxonomy" id="2654845"/>
    <lineage>
        <taxon>Bacteria</taxon>
        <taxon>Pseudomonadati</taxon>
        <taxon>Pseudomonadota</taxon>
        <taxon>Gammaproteobacteria</taxon>
        <taxon>Pseudomonadales</taxon>
        <taxon>Pseudomonadaceae</taxon>
        <taxon>Pseudomonas</taxon>
    </lineage>
</organism>
<name>A0A6I4KXP0_9PSED</name>